<dbReference type="SUPFAM" id="SSF56601">
    <property type="entry name" value="beta-lactamase/transpeptidase-like"/>
    <property type="match status" value="1"/>
</dbReference>
<reference evidence="12" key="1">
    <citation type="submission" date="2020-05" db="EMBL/GenBank/DDBJ databases">
        <authorList>
            <person name="Chiriac C."/>
            <person name="Salcher M."/>
            <person name="Ghai R."/>
            <person name="Kavagutti S V."/>
        </authorList>
    </citation>
    <scope>NUCLEOTIDE SEQUENCE</scope>
</reference>
<dbReference type="InterPro" id="IPR012338">
    <property type="entry name" value="Beta-lactam/transpept-like"/>
</dbReference>
<evidence type="ECO:0000256" key="1">
    <source>
        <dbReference type="ARBA" id="ARBA00022645"/>
    </source>
</evidence>
<dbReference type="GO" id="GO:0008955">
    <property type="term" value="F:peptidoglycan glycosyltransferase activity"/>
    <property type="evidence" value="ECO:0007669"/>
    <property type="project" value="UniProtKB-EC"/>
</dbReference>
<dbReference type="Gene3D" id="1.10.3810.10">
    <property type="entry name" value="Biosynthetic peptidoglycan transglycosylase-like"/>
    <property type="match status" value="1"/>
</dbReference>
<keyword evidence="3" id="KW-0328">Glycosyltransferase</keyword>
<evidence type="ECO:0000256" key="4">
    <source>
        <dbReference type="ARBA" id="ARBA00022679"/>
    </source>
</evidence>
<name>A0A6J6EG45_9ZZZZ</name>
<dbReference type="InterPro" id="IPR001460">
    <property type="entry name" value="PCN-bd_Tpept"/>
</dbReference>
<dbReference type="InterPro" id="IPR050396">
    <property type="entry name" value="Glycosyltr_51/Transpeptidase"/>
</dbReference>
<keyword evidence="4" id="KW-0808">Transferase</keyword>
<protein>
    <recommendedName>
        <fullName evidence="7">peptidoglycan glycosyltransferase</fullName>
        <ecNumber evidence="7">2.4.99.28</ecNumber>
    </recommendedName>
</protein>
<evidence type="ECO:0000256" key="7">
    <source>
        <dbReference type="ARBA" id="ARBA00044770"/>
    </source>
</evidence>
<dbReference type="InterPro" id="IPR023346">
    <property type="entry name" value="Lysozyme-like_dom_sf"/>
</dbReference>
<evidence type="ECO:0000256" key="6">
    <source>
        <dbReference type="ARBA" id="ARBA00023268"/>
    </source>
</evidence>
<dbReference type="EMBL" id="CAEZTQ010000105">
    <property type="protein sequence ID" value="CAB4574204.1"/>
    <property type="molecule type" value="Genomic_DNA"/>
</dbReference>
<dbReference type="GO" id="GO:0006508">
    <property type="term" value="P:proteolysis"/>
    <property type="evidence" value="ECO:0007669"/>
    <property type="project" value="UniProtKB-KW"/>
</dbReference>
<proteinExistence type="predicted"/>
<keyword evidence="5" id="KW-0378">Hydrolase</keyword>
<dbReference type="PANTHER" id="PTHR32282">
    <property type="entry name" value="BINDING PROTEIN TRANSPEPTIDASE, PUTATIVE-RELATED"/>
    <property type="match status" value="1"/>
</dbReference>
<keyword evidence="6" id="KW-0511">Multifunctional enzyme</keyword>
<dbReference type="Gene3D" id="3.40.710.10">
    <property type="entry name" value="DD-peptidase/beta-lactamase superfamily"/>
    <property type="match status" value="1"/>
</dbReference>
<evidence type="ECO:0000259" key="10">
    <source>
        <dbReference type="Pfam" id="PF00905"/>
    </source>
</evidence>
<dbReference type="EC" id="2.4.99.28" evidence="7"/>
<dbReference type="GO" id="GO:0009252">
    <property type="term" value="P:peptidoglycan biosynthetic process"/>
    <property type="evidence" value="ECO:0007669"/>
    <property type="project" value="TreeGrafter"/>
</dbReference>
<comment type="catalytic activity">
    <reaction evidence="8">
        <text>[GlcNAc-(1-&gt;4)-Mur2Ac(oyl-L-Ala-gamma-D-Glu-L-Lys-D-Ala-D-Ala)](n)-di-trans,octa-cis-undecaprenyl diphosphate + beta-D-GlcNAc-(1-&gt;4)-Mur2Ac(oyl-L-Ala-gamma-D-Glu-L-Lys-D-Ala-D-Ala)-di-trans,octa-cis-undecaprenyl diphosphate = [GlcNAc-(1-&gt;4)-Mur2Ac(oyl-L-Ala-gamma-D-Glu-L-Lys-D-Ala-D-Ala)](n+1)-di-trans,octa-cis-undecaprenyl diphosphate + di-trans,octa-cis-undecaprenyl diphosphate + H(+)</text>
        <dbReference type="Rhea" id="RHEA:23708"/>
        <dbReference type="Rhea" id="RHEA-COMP:9602"/>
        <dbReference type="Rhea" id="RHEA-COMP:9603"/>
        <dbReference type="ChEBI" id="CHEBI:15378"/>
        <dbReference type="ChEBI" id="CHEBI:58405"/>
        <dbReference type="ChEBI" id="CHEBI:60033"/>
        <dbReference type="ChEBI" id="CHEBI:78435"/>
        <dbReference type="EC" id="2.4.99.28"/>
    </reaction>
</comment>
<dbReference type="PANTHER" id="PTHR32282:SF33">
    <property type="entry name" value="PEPTIDOGLYCAN GLYCOSYLTRANSFERASE"/>
    <property type="match status" value="1"/>
</dbReference>
<dbReference type="AlphaFoldDB" id="A0A6J6EG45"/>
<dbReference type="InterPro" id="IPR001264">
    <property type="entry name" value="Glyco_trans_51"/>
</dbReference>
<feature type="domain" description="Penicillin-binding protein transpeptidase" evidence="10">
    <location>
        <begin position="332"/>
        <end position="583"/>
    </location>
</feature>
<dbReference type="SUPFAM" id="SSF53955">
    <property type="entry name" value="Lysozyme-like"/>
    <property type="match status" value="1"/>
</dbReference>
<dbReference type="Pfam" id="PF00905">
    <property type="entry name" value="Transpeptidase"/>
    <property type="match status" value="1"/>
</dbReference>
<evidence type="ECO:0000256" key="3">
    <source>
        <dbReference type="ARBA" id="ARBA00022676"/>
    </source>
</evidence>
<dbReference type="Pfam" id="PF00912">
    <property type="entry name" value="Transgly"/>
    <property type="match status" value="1"/>
</dbReference>
<evidence type="ECO:0000256" key="2">
    <source>
        <dbReference type="ARBA" id="ARBA00022670"/>
    </source>
</evidence>
<gene>
    <name evidence="12" type="ORF">UFOPK1704_00616</name>
</gene>
<dbReference type="GO" id="GO:0030288">
    <property type="term" value="C:outer membrane-bounded periplasmic space"/>
    <property type="evidence" value="ECO:0007669"/>
    <property type="project" value="TreeGrafter"/>
</dbReference>
<sequence>MRFAIAVVAGSLLVTATVVGAAPQLWRAVSAHEQTPVQLPSFSGLATRTKIVDTTGRQIGVFEFENSQPISIDAIPDHVVAAFLAVEDEGFEKHKGVNLRALVRAALANFQFTTGRQGASTITQQVVKNEYLAGLPRDGRYKILQARYAVMLEKTVSKEQIVERYLNVVFLGNNAYGLQAAAEVYFGTKVADLTLAQAGFLAGLVRAPSTFDPIRRPEQARRRYRQVLERFVETGLMTKEESIATFDSFVIPESAGSVPLQSTNRSYFTEMVRDYLLNKSNILGVTYQDRFNALYRGGITIHATIDAEAQAKAERAAQENLPATAMGIQSSLVSVDNSSGAVRALVGGPGFEPGRNEVNLALRRRQTGSTSKLFVLTAALEAGAQPKDLIDGTMPCTFPNPGLPSEPFKLTQGVSKGVTTLEEHTWLSINCAYARLAQIVGLNRVVNATYRMSSSVYLTRDNFKIQPYASFSTGANEMSAFDMASATQTIANSGVHHEPYFIEKIEGPTGVLFQHQPNPQLVLTKQVADTQIDILKKTLTLGTARRTPLEGGRPSAGKTGTQDENTNAWFVGSTKQLTTAVWVGDPKGYTPMVNVPEFRRDGVPRVTGGTYPARIWKAFMDQAHVGLPALDWDIPVAPQRNPMRLYLPGVDCTAQLVAGKLPRAATGTVNTVVPTSTTSTTTTTLAPTTTVATVPGAPVVPGITVPATTVPVGPVVRIVDPGTTIAPTDLNPLTPIVGVDPMNTYIYDCVKGIPPTVRVVE</sequence>
<evidence type="ECO:0000259" key="11">
    <source>
        <dbReference type="Pfam" id="PF00912"/>
    </source>
</evidence>
<evidence type="ECO:0000256" key="9">
    <source>
        <dbReference type="SAM" id="MobiDB-lite"/>
    </source>
</evidence>
<evidence type="ECO:0000256" key="5">
    <source>
        <dbReference type="ARBA" id="ARBA00022801"/>
    </source>
</evidence>
<dbReference type="GO" id="GO:0004180">
    <property type="term" value="F:carboxypeptidase activity"/>
    <property type="evidence" value="ECO:0007669"/>
    <property type="project" value="UniProtKB-KW"/>
</dbReference>
<dbReference type="GO" id="GO:0008658">
    <property type="term" value="F:penicillin binding"/>
    <property type="evidence" value="ECO:0007669"/>
    <property type="project" value="InterPro"/>
</dbReference>
<accession>A0A6J6EG45</accession>
<keyword evidence="1" id="KW-0121">Carboxypeptidase</keyword>
<dbReference type="InterPro" id="IPR036950">
    <property type="entry name" value="PBP_transglycosylase"/>
</dbReference>
<keyword evidence="2" id="KW-0645">Protease</keyword>
<feature type="region of interest" description="Disordered" evidence="9">
    <location>
        <begin position="545"/>
        <end position="565"/>
    </location>
</feature>
<organism evidence="12">
    <name type="scientific">freshwater metagenome</name>
    <dbReference type="NCBI Taxonomy" id="449393"/>
    <lineage>
        <taxon>unclassified sequences</taxon>
        <taxon>metagenomes</taxon>
        <taxon>ecological metagenomes</taxon>
    </lineage>
</organism>
<evidence type="ECO:0000313" key="12">
    <source>
        <dbReference type="EMBL" id="CAB4574204.1"/>
    </source>
</evidence>
<feature type="domain" description="Glycosyl transferase family 51" evidence="11">
    <location>
        <begin position="58"/>
        <end position="231"/>
    </location>
</feature>
<evidence type="ECO:0000256" key="8">
    <source>
        <dbReference type="ARBA" id="ARBA00049902"/>
    </source>
</evidence>